<dbReference type="GO" id="GO:0005886">
    <property type="term" value="C:plasma membrane"/>
    <property type="evidence" value="ECO:0007669"/>
    <property type="project" value="UniProtKB-SubCell"/>
</dbReference>
<evidence type="ECO:0000256" key="1">
    <source>
        <dbReference type="ARBA" id="ARBA00004141"/>
    </source>
</evidence>
<feature type="transmembrane region" description="Helical" evidence="11">
    <location>
        <begin position="311"/>
        <end position="330"/>
    </location>
</feature>
<dbReference type="SUPFAM" id="SSF90112">
    <property type="entry name" value="Neurotransmitter-gated ion-channel transmembrane pore"/>
    <property type="match status" value="1"/>
</dbReference>
<feature type="transmembrane region" description="Helical" evidence="11">
    <location>
        <begin position="138"/>
        <end position="156"/>
    </location>
</feature>
<organism evidence="14 15">
    <name type="scientific">Romanomermis culicivorax</name>
    <name type="common">Nematode worm</name>
    <dbReference type="NCBI Taxonomy" id="13658"/>
    <lineage>
        <taxon>Eukaryota</taxon>
        <taxon>Metazoa</taxon>
        <taxon>Ecdysozoa</taxon>
        <taxon>Nematoda</taxon>
        <taxon>Enoplea</taxon>
        <taxon>Dorylaimia</taxon>
        <taxon>Mermithida</taxon>
        <taxon>Mermithoidea</taxon>
        <taxon>Mermithidae</taxon>
        <taxon>Romanomermis</taxon>
    </lineage>
</organism>
<evidence type="ECO:0000256" key="9">
    <source>
        <dbReference type="ARBA" id="ARBA00023136"/>
    </source>
</evidence>
<keyword evidence="4" id="KW-1003">Cell membrane</keyword>
<dbReference type="PROSITE" id="PS00236">
    <property type="entry name" value="NEUROTR_ION_CHANNEL"/>
    <property type="match status" value="1"/>
</dbReference>
<comment type="subcellular location">
    <subcellularLocation>
        <location evidence="2">Cell membrane</location>
    </subcellularLocation>
    <subcellularLocation>
        <location evidence="1">Membrane</location>
        <topology evidence="1">Multi-pass membrane protein</topology>
    </subcellularLocation>
</comment>
<evidence type="ECO:0000256" key="11">
    <source>
        <dbReference type="SAM" id="Phobius"/>
    </source>
</evidence>
<feature type="domain" description="Neurotransmitter-gated ion-channel transmembrane" evidence="13">
    <location>
        <begin position="111"/>
        <end position="195"/>
    </location>
</feature>
<dbReference type="GO" id="GO:0004888">
    <property type="term" value="F:transmembrane signaling receptor activity"/>
    <property type="evidence" value="ECO:0007669"/>
    <property type="project" value="InterPro"/>
</dbReference>
<keyword evidence="3" id="KW-0813">Transport</keyword>
<keyword evidence="8" id="KW-0406">Ion transport</keyword>
<dbReference type="Gene3D" id="2.70.170.10">
    <property type="entry name" value="Neurotransmitter-gated ion-channel ligand-binding domain"/>
    <property type="match status" value="1"/>
</dbReference>
<keyword evidence="6" id="KW-0732">Signal</keyword>
<dbReference type="InterPro" id="IPR036734">
    <property type="entry name" value="Neur_chan_lig-bd_sf"/>
</dbReference>
<evidence type="ECO:0000256" key="6">
    <source>
        <dbReference type="ARBA" id="ARBA00022729"/>
    </source>
</evidence>
<evidence type="ECO:0000256" key="8">
    <source>
        <dbReference type="ARBA" id="ARBA00023065"/>
    </source>
</evidence>
<evidence type="ECO:0000256" key="5">
    <source>
        <dbReference type="ARBA" id="ARBA00022692"/>
    </source>
</evidence>
<accession>A0A915IJZ8</accession>
<dbReference type="Gene3D" id="1.20.58.390">
    <property type="entry name" value="Neurotransmitter-gated ion-channel transmembrane domain"/>
    <property type="match status" value="1"/>
</dbReference>
<dbReference type="InterPro" id="IPR018000">
    <property type="entry name" value="Neurotransmitter_ion_chnl_CS"/>
</dbReference>
<evidence type="ECO:0000256" key="2">
    <source>
        <dbReference type="ARBA" id="ARBA00004236"/>
    </source>
</evidence>
<dbReference type="InterPro" id="IPR038050">
    <property type="entry name" value="Neuro_actylchol_rec"/>
</dbReference>
<dbReference type="Pfam" id="PF02931">
    <property type="entry name" value="Neur_chan_LBD"/>
    <property type="match status" value="1"/>
</dbReference>
<feature type="domain" description="Neurotransmitter-gated ion-channel ligand-binding" evidence="12">
    <location>
        <begin position="2"/>
        <end position="102"/>
    </location>
</feature>
<dbReference type="InterPro" id="IPR036719">
    <property type="entry name" value="Neuro-gated_channel_TM_sf"/>
</dbReference>
<dbReference type="InterPro" id="IPR006201">
    <property type="entry name" value="Neur_channel"/>
</dbReference>
<keyword evidence="10" id="KW-0407">Ion channel</keyword>
<dbReference type="Proteomes" id="UP000887565">
    <property type="component" value="Unplaced"/>
</dbReference>
<keyword evidence="5 11" id="KW-0812">Transmembrane</keyword>
<name>A0A915IJZ8_ROMCU</name>
<dbReference type="Pfam" id="PF02932">
    <property type="entry name" value="Neur_chan_memb"/>
    <property type="match status" value="1"/>
</dbReference>
<evidence type="ECO:0000313" key="14">
    <source>
        <dbReference type="Proteomes" id="UP000887565"/>
    </source>
</evidence>
<reference evidence="15" key="1">
    <citation type="submission" date="2022-11" db="UniProtKB">
        <authorList>
            <consortium name="WormBaseParasite"/>
        </authorList>
    </citation>
    <scope>IDENTIFICATION</scope>
</reference>
<feature type="transmembrane region" description="Helical" evidence="11">
    <location>
        <begin position="168"/>
        <end position="191"/>
    </location>
</feature>
<dbReference type="InterPro" id="IPR006028">
    <property type="entry name" value="GABAA/Glycine_rcpt"/>
</dbReference>
<dbReference type="InterPro" id="IPR006202">
    <property type="entry name" value="Neur_chan_lig-bd"/>
</dbReference>
<feature type="transmembrane region" description="Helical" evidence="11">
    <location>
        <begin position="103"/>
        <end position="126"/>
    </location>
</feature>
<proteinExistence type="predicted"/>
<keyword evidence="7 11" id="KW-1133">Transmembrane helix</keyword>
<evidence type="ECO:0000259" key="12">
    <source>
        <dbReference type="Pfam" id="PF02931"/>
    </source>
</evidence>
<keyword evidence="9 11" id="KW-0472">Membrane</keyword>
<dbReference type="PRINTS" id="PR00253">
    <property type="entry name" value="GABAARECEPTR"/>
</dbReference>
<dbReference type="CDD" id="cd19049">
    <property type="entry name" value="LGIC_TM_anion"/>
    <property type="match status" value="1"/>
</dbReference>
<sequence>MLTLYKNGTIWLNYRMKLRAPCAINLRTFPFDKQTCYLVIESYSYNNQRVKLEWLHSAPLTFIRPIELPDFSLTSWSTVKTTLEYPNGFWDQLNATFVFKRRYGFFVLQAYTPTYMTIFVSWISFFMDPRQISARATLGISAFLAMTFQFGTILKNQPPVSYIKSVDFWMLFSIFIMFATLAELAIISYMLKKSGASVGTTSSPSLDSPTANYVSKISALKTLGFNVWISNSGFNVWNRNPYKIPRFWAQQFLRFQGYAISEAQLANNANCKRNGNIGRLINRSCPTFLQNDDCLFEESKRCWSPDMVDKVALICLPAIFLSFNIFYWAYHLFILN</sequence>
<dbReference type="SUPFAM" id="SSF63712">
    <property type="entry name" value="Nicotinic receptor ligand binding domain-like"/>
    <property type="match status" value="1"/>
</dbReference>
<protein>
    <submittedName>
        <fullName evidence="15">Uncharacterized protein</fullName>
    </submittedName>
</protein>
<evidence type="ECO:0000256" key="10">
    <source>
        <dbReference type="ARBA" id="ARBA00023303"/>
    </source>
</evidence>
<dbReference type="InterPro" id="IPR006029">
    <property type="entry name" value="Neurotrans-gated_channel_TM"/>
</dbReference>
<evidence type="ECO:0000256" key="7">
    <source>
        <dbReference type="ARBA" id="ARBA00022989"/>
    </source>
</evidence>
<evidence type="ECO:0000256" key="4">
    <source>
        <dbReference type="ARBA" id="ARBA00022475"/>
    </source>
</evidence>
<evidence type="ECO:0000313" key="15">
    <source>
        <dbReference type="WBParaSite" id="nRc.2.0.1.t14145-RA"/>
    </source>
</evidence>
<dbReference type="PANTHER" id="PTHR18945">
    <property type="entry name" value="NEUROTRANSMITTER GATED ION CHANNEL"/>
    <property type="match status" value="1"/>
</dbReference>
<evidence type="ECO:0000256" key="3">
    <source>
        <dbReference type="ARBA" id="ARBA00022448"/>
    </source>
</evidence>
<dbReference type="GO" id="GO:0005230">
    <property type="term" value="F:extracellular ligand-gated monoatomic ion channel activity"/>
    <property type="evidence" value="ECO:0007669"/>
    <property type="project" value="InterPro"/>
</dbReference>
<evidence type="ECO:0000259" key="13">
    <source>
        <dbReference type="Pfam" id="PF02932"/>
    </source>
</evidence>
<dbReference type="AlphaFoldDB" id="A0A915IJZ8"/>
<dbReference type="WBParaSite" id="nRc.2.0.1.t14145-RA">
    <property type="protein sequence ID" value="nRc.2.0.1.t14145-RA"/>
    <property type="gene ID" value="nRc.2.0.1.g14145"/>
</dbReference>
<keyword evidence="14" id="KW-1185">Reference proteome</keyword>